<accession>A0A2L0F8V1</accession>
<keyword evidence="1" id="KW-0732">Signal</keyword>
<name>A0A2L0F8V1_SORCE</name>
<organism evidence="2 3">
    <name type="scientific">Sorangium cellulosum</name>
    <name type="common">Polyangium cellulosum</name>
    <dbReference type="NCBI Taxonomy" id="56"/>
    <lineage>
        <taxon>Bacteria</taxon>
        <taxon>Pseudomonadati</taxon>
        <taxon>Myxococcota</taxon>
        <taxon>Polyangia</taxon>
        <taxon>Polyangiales</taxon>
        <taxon>Polyangiaceae</taxon>
        <taxon>Sorangium</taxon>
    </lineage>
</organism>
<evidence type="ECO:0000256" key="1">
    <source>
        <dbReference type="SAM" id="SignalP"/>
    </source>
</evidence>
<feature type="chain" id="PRO_5014992272" description="Secreted protein" evidence="1">
    <location>
        <begin position="28"/>
        <end position="149"/>
    </location>
</feature>
<evidence type="ECO:0000313" key="2">
    <source>
        <dbReference type="EMBL" id="AUX47963.1"/>
    </source>
</evidence>
<dbReference type="Proteomes" id="UP000238348">
    <property type="component" value="Chromosome"/>
</dbReference>
<dbReference type="RefSeq" id="WP_104985884.1">
    <property type="nucleotide sequence ID" value="NZ_CP012673.1"/>
</dbReference>
<dbReference type="AlphaFoldDB" id="A0A2L0F8V1"/>
<sequence>MWYAPRWLLSAVVALTTLAASPTLALARETKVEWKSVDAPAGEGQTQRARTLRKLLTSAAKKADFGKAKSVVLSARIVEFTSATRGDVHRVSCTVLGRVVGGATARSRISFGGRPSERQALEKQVLTMVANGVVGRLASIVRARSEPRD</sequence>
<evidence type="ECO:0000313" key="3">
    <source>
        <dbReference type="Proteomes" id="UP000238348"/>
    </source>
</evidence>
<gene>
    <name evidence="2" type="ORF">SOCE26_094890</name>
</gene>
<dbReference type="OrthoDB" id="5514236at2"/>
<evidence type="ECO:0008006" key="4">
    <source>
        <dbReference type="Google" id="ProtNLM"/>
    </source>
</evidence>
<protein>
    <recommendedName>
        <fullName evidence="4">Secreted protein</fullName>
    </recommendedName>
</protein>
<dbReference type="EMBL" id="CP012673">
    <property type="protein sequence ID" value="AUX47963.1"/>
    <property type="molecule type" value="Genomic_DNA"/>
</dbReference>
<reference evidence="2 3" key="1">
    <citation type="submission" date="2015-09" db="EMBL/GenBank/DDBJ databases">
        <title>Sorangium comparison.</title>
        <authorList>
            <person name="Zaburannyi N."/>
            <person name="Bunk B."/>
            <person name="Overmann J."/>
            <person name="Mueller R."/>
        </authorList>
    </citation>
    <scope>NUCLEOTIDE SEQUENCE [LARGE SCALE GENOMIC DNA]</scope>
    <source>
        <strain evidence="2 3">So ce26</strain>
    </source>
</reference>
<proteinExistence type="predicted"/>
<feature type="signal peptide" evidence="1">
    <location>
        <begin position="1"/>
        <end position="27"/>
    </location>
</feature>